<dbReference type="STRING" id="686832.A0A0C2YMQ1"/>
<organism evidence="3 4">
    <name type="scientific">Hebeloma cylindrosporum</name>
    <dbReference type="NCBI Taxonomy" id="76867"/>
    <lineage>
        <taxon>Eukaryota</taxon>
        <taxon>Fungi</taxon>
        <taxon>Dikarya</taxon>
        <taxon>Basidiomycota</taxon>
        <taxon>Agaricomycotina</taxon>
        <taxon>Agaricomycetes</taxon>
        <taxon>Agaricomycetidae</taxon>
        <taxon>Agaricales</taxon>
        <taxon>Agaricineae</taxon>
        <taxon>Hymenogastraceae</taxon>
        <taxon>Hebeloma</taxon>
    </lineage>
</organism>
<evidence type="ECO:0000259" key="2">
    <source>
        <dbReference type="PROSITE" id="PS50222"/>
    </source>
</evidence>
<proteinExistence type="predicted"/>
<protein>
    <recommendedName>
        <fullName evidence="5">EF-hand domain-containing protein</fullName>
    </recommendedName>
</protein>
<dbReference type="EMBL" id="KN831778">
    <property type="protein sequence ID" value="KIM42292.1"/>
    <property type="molecule type" value="Genomic_DNA"/>
</dbReference>
<evidence type="ECO:0000313" key="4">
    <source>
        <dbReference type="Proteomes" id="UP000053424"/>
    </source>
</evidence>
<reference evidence="4" key="2">
    <citation type="submission" date="2015-01" db="EMBL/GenBank/DDBJ databases">
        <title>Evolutionary Origins and Diversification of the Mycorrhizal Mutualists.</title>
        <authorList>
            <consortium name="DOE Joint Genome Institute"/>
            <consortium name="Mycorrhizal Genomics Consortium"/>
            <person name="Kohler A."/>
            <person name="Kuo A."/>
            <person name="Nagy L.G."/>
            <person name="Floudas D."/>
            <person name="Copeland A."/>
            <person name="Barry K.W."/>
            <person name="Cichocki N."/>
            <person name="Veneault-Fourrey C."/>
            <person name="LaButti K."/>
            <person name="Lindquist E.A."/>
            <person name="Lipzen A."/>
            <person name="Lundell T."/>
            <person name="Morin E."/>
            <person name="Murat C."/>
            <person name="Riley R."/>
            <person name="Ohm R."/>
            <person name="Sun H."/>
            <person name="Tunlid A."/>
            <person name="Henrissat B."/>
            <person name="Grigoriev I.V."/>
            <person name="Hibbett D.S."/>
            <person name="Martin F."/>
        </authorList>
    </citation>
    <scope>NUCLEOTIDE SEQUENCE [LARGE SCALE GENOMIC DNA]</scope>
    <source>
        <strain evidence="4">h7</strain>
    </source>
</reference>
<dbReference type="InterPro" id="IPR011992">
    <property type="entry name" value="EF-hand-dom_pair"/>
</dbReference>
<dbReference type="SUPFAM" id="SSF47473">
    <property type="entry name" value="EF-hand"/>
    <property type="match status" value="1"/>
</dbReference>
<feature type="domain" description="EH" evidence="1">
    <location>
        <begin position="4"/>
        <end position="82"/>
    </location>
</feature>
<evidence type="ECO:0000313" key="3">
    <source>
        <dbReference type="EMBL" id="KIM42292.1"/>
    </source>
</evidence>
<sequence>PSVEELQLATRLLETNVCQSDMLSIDSAIGIFKQSGITLKQLRDIWTIADKRGSGSLSKNELAVVLRLMGWVQSGEQIREGL</sequence>
<dbReference type="GO" id="GO:0005509">
    <property type="term" value="F:calcium ion binding"/>
    <property type="evidence" value="ECO:0007669"/>
    <property type="project" value="InterPro"/>
</dbReference>
<feature type="non-terminal residue" evidence="3">
    <location>
        <position position="82"/>
    </location>
</feature>
<dbReference type="PROSITE" id="PS50031">
    <property type="entry name" value="EH"/>
    <property type="match status" value="1"/>
</dbReference>
<dbReference type="HOGENOM" id="CLU_194945_0_0_1"/>
<feature type="non-terminal residue" evidence="3">
    <location>
        <position position="1"/>
    </location>
</feature>
<gene>
    <name evidence="3" type="ORF">M413DRAFT_50865</name>
</gene>
<dbReference type="Proteomes" id="UP000053424">
    <property type="component" value="Unassembled WGS sequence"/>
</dbReference>
<dbReference type="OrthoDB" id="524326at2759"/>
<dbReference type="InterPro" id="IPR000261">
    <property type="entry name" value="EH_dom"/>
</dbReference>
<evidence type="ECO:0008006" key="5">
    <source>
        <dbReference type="Google" id="ProtNLM"/>
    </source>
</evidence>
<dbReference type="PROSITE" id="PS50222">
    <property type="entry name" value="EF_HAND_2"/>
    <property type="match status" value="1"/>
</dbReference>
<accession>A0A0C2YMQ1</accession>
<reference evidence="3 4" key="1">
    <citation type="submission" date="2014-04" db="EMBL/GenBank/DDBJ databases">
        <authorList>
            <consortium name="DOE Joint Genome Institute"/>
            <person name="Kuo A."/>
            <person name="Gay G."/>
            <person name="Dore J."/>
            <person name="Kohler A."/>
            <person name="Nagy L.G."/>
            <person name="Floudas D."/>
            <person name="Copeland A."/>
            <person name="Barry K.W."/>
            <person name="Cichocki N."/>
            <person name="Veneault-Fourrey C."/>
            <person name="LaButti K."/>
            <person name="Lindquist E.A."/>
            <person name="Lipzen A."/>
            <person name="Lundell T."/>
            <person name="Morin E."/>
            <person name="Murat C."/>
            <person name="Sun H."/>
            <person name="Tunlid A."/>
            <person name="Henrissat B."/>
            <person name="Grigoriev I.V."/>
            <person name="Hibbett D.S."/>
            <person name="Martin F."/>
            <person name="Nordberg H.P."/>
            <person name="Cantor M.N."/>
            <person name="Hua S.X."/>
        </authorList>
    </citation>
    <scope>NUCLEOTIDE SEQUENCE [LARGE SCALE GENOMIC DNA]</scope>
    <source>
        <strain evidence="4">h7</strain>
    </source>
</reference>
<feature type="domain" description="EF-hand" evidence="2">
    <location>
        <begin position="37"/>
        <end position="72"/>
    </location>
</feature>
<name>A0A0C2YMQ1_HEBCY</name>
<keyword evidence="4" id="KW-1185">Reference proteome</keyword>
<dbReference type="Gene3D" id="1.10.238.10">
    <property type="entry name" value="EF-hand"/>
    <property type="match status" value="1"/>
</dbReference>
<evidence type="ECO:0000259" key="1">
    <source>
        <dbReference type="PROSITE" id="PS50031"/>
    </source>
</evidence>
<dbReference type="Pfam" id="PF12763">
    <property type="entry name" value="EH"/>
    <property type="match status" value="1"/>
</dbReference>
<dbReference type="AlphaFoldDB" id="A0A0C2YMQ1"/>
<dbReference type="InterPro" id="IPR002048">
    <property type="entry name" value="EF_hand_dom"/>
</dbReference>